<keyword evidence="8" id="KW-0496">Mitochondrion</keyword>
<dbReference type="AlphaFoldDB" id="A0A316URK9"/>
<evidence type="ECO:0000313" key="10">
    <source>
        <dbReference type="Proteomes" id="UP000245884"/>
    </source>
</evidence>
<sequence>HEETDEERRQRHRVEGWRDDLFRTSPMLRFMARHLALVSCDPFDTTPSDNATSTPRLEITACPPNIAGGFSPSEPKSSSGILICSNRIMDKGHLEDTLAHEMVHWWDHCRFRVDWNDLRHHACSEVRAAALSGDCKLGREWTRRNYGGFTKQHQVCARRRAVLSVMANPACKGGKEEAEKVVDEVFPQCFADTRPFDEVS</sequence>
<dbReference type="OrthoDB" id="285308at2759"/>
<keyword evidence="5 8" id="KW-0479">Metal-binding</keyword>
<dbReference type="GO" id="GO:0005743">
    <property type="term" value="C:mitochondrial inner membrane"/>
    <property type="evidence" value="ECO:0007669"/>
    <property type="project" value="UniProtKB-SubCell"/>
</dbReference>
<keyword evidence="8" id="KW-0472">Membrane</keyword>
<dbReference type="GO" id="GO:0046872">
    <property type="term" value="F:metal ion binding"/>
    <property type="evidence" value="ECO:0007669"/>
    <property type="project" value="UniProtKB-KW"/>
</dbReference>
<reference evidence="9 10" key="1">
    <citation type="journal article" date="2018" name="Mol. Biol. Evol.">
        <title>Broad Genomic Sampling Reveals a Smut Pathogenic Ancestry of the Fungal Clade Ustilaginomycotina.</title>
        <authorList>
            <person name="Kijpornyongpan T."/>
            <person name="Mondo S.J."/>
            <person name="Barry K."/>
            <person name="Sandor L."/>
            <person name="Lee J."/>
            <person name="Lipzen A."/>
            <person name="Pangilinan J."/>
            <person name="LaButti K."/>
            <person name="Hainaut M."/>
            <person name="Henrissat B."/>
            <person name="Grigoriev I.V."/>
            <person name="Spatafora J.W."/>
            <person name="Aime M.C."/>
        </authorList>
    </citation>
    <scope>NUCLEOTIDE SEQUENCE [LARGE SCALE GENOMIC DNA]</scope>
    <source>
        <strain evidence="9 10">MCA 5214</strain>
    </source>
</reference>
<comment type="subcellular location">
    <subcellularLocation>
        <location evidence="1 8">Mitochondrion inner membrane</location>
        <topology evidence="1 8">Peripheral membrane protein</topology>
        <orientation evidence="1 8">Intermembrane side</orientation>
    </subcellularLocation>
</comment>
<accession>A0A316URK9</accession>
<evidence type="ECO:0000256" key="1">
    <source>
        <dbReference type="ARBA" id="ARBA00004137"/>
    </source>
</evidence>
<evidence type="ECO:0000313" key="9">
    <source>
        <dbReference type="EMBL" id="PWN27614.1"/>
    </source>
</evidence>
<dbReference type="Pfam" id="PF09768">
    <property type="entry name" value="Peptidase_M76"/>
    <property type="match status" value="1"/>
</dbReference>
<evidence type="ECO:0000256" key="3">
    <source>
        <dbReference type="ARBA" id="ARBA00014615"/>
    </source>
</evidence>
<keyword evidence="10" id="KW-1185">Reference proteome</keyword>
<dbReference type="RefSeq" id="XP_025362226.1">
    <property type="nucleotide sequence ID" value="XM_025504057.1"/>
</dbReference>
<evidence type="ECO:0000256" key="6">
    <source>
        <dbReference type="ARBA" id="ARBA00022801"/>
    </source>
</evidence>
<evidence type="ECO:0000256" key="7">
    <source>
        <dbReference type="ARBA" id="ARBA00023049"/>
    </source>
</evidence>
<dbReference type="GeneID" id="37025880"/>
<feature type="non-terminal residue" evidence="9">
    <location>
        <position position="1"/>
    </location>
</feature>
<dbReference type="STRING" id="1569628.A0A316URK9"/>
<comment type="function">
    <text evidence="8">Has a dual role in the assembly of mitochondrial ATPase.</text>
</comment>
<dbReference type="PANTHER" id="PTHR21711">
    <property type="entry name" value="MITOCHONDRIAL INNER MEMBRANE PROTEASE"/>
    <property type="match status" value="1"/>
</dbReference>
<dbReference type="EC" id="3.4.24.-" evidence="8"/>
<dbReference type="GO" id="GO:0004222">
    <property type="term" value="F:metalloendopeptidase activity"/>
    <property type="evidence" value="ECO:0007669"/>
    <property type="project" value="InterPro"/>
</dbReference>
<organism evidence="9 10">
    <name type="scientific">Jaminaea rosea</name>
    <dbReference type="NCBI Taxonomy" id="1569628"/>
    <lineage>
        <taxon>Eukaryota</taxon>
        <taxon>Fungi</taxon>
        <taxon>Dikarya</taxon>
        <taxon>Basidiomycota</taxon>
        <taxon>Ustilaginomycotina</taxon>
        <taxon>Exobasidiomycetes</taxon>
        <taxon>Microstromatales</taxon>
        <taxon>Microstromatales incertae sedis</taxon>
        <taxon>Jaminaea</taxon>
    </lineage>
</organism>
<gene>
    <name evidence="9" type="ORF">BDZ90DRAFT_209853</name>
</gene>
<dbReference type="EMBL" id="KZ819667">
    <property type="protein sequence ID" value="PWN27614.1"/>
    <property type="molecule type" value="Genomic_DNA"/>
</dbReference>
<keyword evidence="4 8" id="KW-0645">Protease</keyword>
<dbReference type="GO" id="GO:0033615">
    <property type="term" value="P:mitochondrial proton-transporting ATP synthase complex assembly"/>
    <property type="evidence" value="ECO:0007669"/>
    <property type="project" value="TreeGrafter"/>
</dbReference>
<evidence type="ECO:0000256" key="2">
    <source>
        <dbReference type="ARBA" id="ARBA00009915"/>
    </source>
</evidence>
<evidence type="ECO:0000256" key="5">
    <source>
        <dbReference type="ARBA" id="ARBA00022723"/>
    </source>
</evidence>
<protein>
    <recommendedName>
        <fullName evidence="3 8">Mitochondrial inner membrane protease ATP23</fullName>
        <ecNumber evidence="8">3.4.24.-</ecNumber>
    </recommendedName>
</protein>
<dbReference type="Proteomes" id="UP000245884">
    <property type="component" value="Unassembled WGS sequence"/>
</dbReference>
<feature type="non-terminal residue" evidence="9">
    <location>
        <position position="200"/>
    </location>
</feature>
<comment type="similarity">
    <text evidence="2 8">Belongs to the peptidase M76 family.</text>
</comment>
<dbReference type="InterPro" id="IPR019165">
    <property type="entry name" value="Peptidase_M76_ATP23"/>
</dbReference>
<keyword evidence="7 8" id="KW-0482">Metalloprotease</keyword>
<proteinExistence type="inferred from homology"/>
<name>A0A316URK9_9BASI</name>
<keyword evidence="6 8" id="KW-0378">Hydrolase</keyword>
<dbReference type="PANTHER" id="PTHR21711:SF0">
    <property type="entry name" value="MITOCHONDRIAL INNER MEMBRANE PROTEASE ATP23 HOMOLOG"/>
    <property type="match status" value="1"/>
</dbReference>
<dbReference type="GO" id="GO:0034982">
    <property type="term" value="P:mitochondrial protein processing"/>
    <property type="evidence" value="ECO:0007669"/>
    <property type="project" value="TreeGrafter"/>
</dbReference>
<evidence type="ECO:0000256" key="4">
    <source>
        <dbReference type="ARBA" id="ARBA00022670"/>
    </source>
</evidence>
<evidence type="ECO:0000256" key="8">
    <source>
        <dbReference type="RuleBase" id="RU364057"/>
    </source>
</evidence>
<keyword evidence="8" id="KW-0999">Mitochondrion inner membrane</keyword>